<dbReference type="InterPro" id="IPR036388">
    <property type="entry name" value="WH-like_DNA-bd_sf"/>
</dbReference>
<evidence type="ECO:0000313" key="5">
    <source>
        <dbReference type="EMBL" id="AQQ52811.1"/>
    </source>
</evidence>
<reference evidence="5 6" key="1">
    <citation type="submission" date="2017-02" db="EMBL/GenBank/DDBJ databases">
        <title>The complete genomic sequence of a novel cold adapted crude oil-degrading bacterium Planococcus qaidamina Y42.</title>
        <authorList>
            <person name="Yang R."/>
        </authorList>
    </citation>
    <scope>NUCLEOTIDE SEQUENCE [LARGE SCALE GENOMIC DNA]</scope>
    <source>
        <strain evidence="5 6">Y42</strain>
    </source>
</reference>
<dbReference type="GO" id="GO:0003700">
    <property type="term" value="F:DNA-binding transcription factor activity"/>
    <property type="evidence" value="ECO:0007669"/>
    <property type="project" value="InterPro"/>
</dbReference>
<gene>
    <name evidence="5" type="ORF">B0X71_06730</name>
</gene>
<dbReference type="GO" id="GO:0003677">
    <property type="term" value="F:DNA binding"/>
    <property type="evidence" value="ECO:0007669"/>
    <property type="project" value="UniProtKB-KW"/>
</dbReference>
<evidence type="ECO:0000256" key="1">
    <source>
        <dbReference type="ARBA" id="ARBA00023015"/>
    </source>
</evidence>
<sequence>MEKDGVRMKQPKRFLDIVTEIRNMTHKQNIRPGEWLPSERELAETLQVGRSTIREALRSLELLGLIETRQGEGTFLSDFRDHTLVEVLATFVLQDEQSHEDVRKTRLIHELAALGDVCSNNALTGLPVWKGLRAKLEAVEPLQRETVVRELLIVSGNRLSLKIWLLLCQYSGQPFTGNVNETERAILLDLLAAIAAGRQKEAEVSYIKWHELIEGGDNHDYS</sequence>
<dbReference type="PRINTS" id="PR00035">
    <property type="entry name" value="HTHGNTR"/>
</dbReference>
<dbReference type="CDD" id="cd07377">
    <property type="entry name" value="WHTH_GntR"/>
    <property type="match status" value="1"/>
</dbReference>
<dbReference type="SUPFAM" id="SSF46785">
    <property type="entry name" value="Winged helix' DNA-binding domain"/>
    <property type="match status" value="1"/>
</dbReference>
<keyword evidence="2" id="KW-0238">DNA-binding</keyword>
<dbReference type="Gene3D" id="1.10.10.10">
    <property type="entry name" value="Winged helix-like DNA-binding domain superfamily/Winged helix DNA-binding domain"/>
    <property type="match status" value="1"/>
</dbReference>
<keyword evidence="6" id="KW-1185">Reference proteome</keyword>
<dbReference type="PROSITE" id="PS50949">
    <property type="entry name" value="HTH_GNTR"/>
    <property type="match status" value="1"/>
</dbReference>
<dbReference type="PANTHER" id="PTHR43537:SF54">
    <property type="entry name" value="TRANSCRIPTIONAL REGULATOR, GNTR FAMILY"/>
    <property type="match status" value="1"/>
</dbReference>
<feature type="domain" description="HTH gntR-type" evidence="4">
    <location>
        <begin position="11"/>
        <end position="79"/>
    </location>
</feature>
<dbReference type="Pfam" id="PF00392">
    <property type="entry name" value="GntR"/>
    <property type="match status" value="1"/>
</dbReference>
<keyword evidence="1" id="KW-0805">Transcription regulation</keyword>
<evidence type="ECO:0000256" key="2">
    <source>
        <dbReference type="ARBA" id="ARBA00023125"/>
    </source>
</evidence>
<dbReference type="AlphaFoldDB" id="A0A1Q2KX94"/>
<dbReference type="KEGG" id="pmar:B0X71_06730"/>
<evidence type="ECO:0000313" key="6">
    <source>
        <dbReference type="Proteomes" id="UP000188184"/>
    </source>
</evidence>
<accession>A0A1Q2KX94</accession>
<dbReference type="SMART" id="SM00345">
    <property type="entry name" value="HTH_GNTR"/>
    <property type="match status" value="1"/>
</dbReference>
<organism evidence="5 6">
    <name type="scientific">Planococcus lenghuensis</name>
    <dbReference type="NCBI Taxonomy" id="2213202"/>
    <lineage>
        <taxon>Bacteria</taxon>
        <taxon>Bacillati</taxon>
        <taxon>Bacillota</taxon>
        <taxon>Bacilli</taxon>
        <taxon>Bacillales</taxon>
        <taxon>Caryophanaceae</taxon>
        <taxon>Planococcus</taxon>
    </lineage>
</organism>
<evidence type="ECO:0000256" key="3">
    <source>
        <dbReference type="ARBA" id="ARBA00023163"/>
    </source>
</evidence>
<dbReference type="EMBL" id="CP019640">
    <property type="protein sequence ID" value="AQQ52811.1"/>
    <property type="molecule type" value="Genomic_DNA"/>
</dbReference>
<dbReference type="PANTHER" id="PTHR43537">
    <property type="entry name" value="TRANSCRIPTIONAL REGULATOR, GNTR FAMILY"/>
    <property type="match status" value="1"/>
</dbReference>
<keyword evidence="3" id="KW-0804">Transcription</keyword>
<name>A0A1Q2KX94_9BACL</name>
<dbReference type="Proteomes" id="UP000188184">
    <property type="component" value="Chromosome"/>
</dbReference>
<dbReference type="InterPro" id="IPR000524">
    <property type="entry name" value="Tscrpt_reg_HTH_GntR"/>
</dbReference>
<protein>
    <submittedName>
        <fullName evidence="5">GntR family transcriptional regulator</fullName>
    </submittedName>
</protein>
<evidence type="ECO:0000259" key="4">
    <source>
        <dbReference type="PROSITE" id="PS50949"/>
    </source>
</evidence>
<proteinExistence type="predicted"/>
<dbReference type="InterPro" id="IPR036390">
    <property type="entry name" value="WH_DNA-bd_sf"/>
</dbReference>